<keyword evidence="7" id="KW-1185">Reference proteome</keyword>
<keyword evidence="4" id="KW-0539">Nucleus</keyword>
<dbReference type="Proteomes" id="UP000184073">
    <property type="component" value="Unassembled WGS sequence"/>
</dbReference>
<dbReference type="InterPro" id="IPR036864">
    <property type="entry name" value="Zn2-C6_fun-type_DNA-bd_sf"/>
</dbReference>
<protein>
    <recommendedName>
        <fullName evidence="5">Zn(2)-C6 fungal-type domain-containing protein</fullName>
    </recommendedName>
</protein>
<evidence type="ECO:0000256" key="3">
    <source>
        <dbReference type="ARBA" id="ARBA00023163"/>
    </source>
</evidence>
<dbReference type="SUPFAM" id="SSF57701">
    <property type="entry name" value="Zn2/Cys6 DNA-binding domain"/>
    <property type="match status" value="1"/>
</dbReference>
<sequence>MSQRGNTRSRAGCLTCRQRHVRCDEHRPSCQTCLAGNRSCKYAAPVVPLRDRRMLQKNVLPPGQQAPWALEKADGLTGRKLAPGSAMDPFDTLPIKMPFKSQELYHYFYHTGMAFSVAPADPKYDCIALATHDEHALRSTLLLAGIHYCWNTGNLQDYESAFLFHKVESIRIVNSWLGAAGSKTFLACVRQILTISLSEACLGNLAAAETHLNGVMTLFDSHGPAANAHNNDDIDSELASRYLLLASCFVLALKSRLEDFTLFRMAHGIDPNDDSSAEALRLMKMWHKIEPGGLETRLKAVRLFPYFFSPPPIHGSRRKSVDAVPIIDCLRNMTEAADRVCANPTAENINRVWNDGGPTKLLLILVTSHISSFANDNENQGPGETPSQPLLHSSWSGISAVVELYMHSVLNILNAGEPLEYRLLYRIILILKRDVEQTRPDLGGIHGSFRQSLWFWKAFLGALALSQHMSIDTWTSTPEKWPCEAELQDLYEWFGDCVRAWSAVTGTTDWNVVQSRLAMFAWPAASSRDGKGFGANIWAQMKKTYG</sequence>
<dbReference type="GO" id="GO:0045944">
    <property type="term" value="P:positive regulation of transcription by RNA polymerase II"/>
    <property type="evidence" value="ECO:0007669"/>
    <property type="project" value="TreeGrafter"/>
</dbReference>
<evidence type="ECO:0000256" key="1">
    <source>
        <dbReference type="ARBA" id="ARBA00023015"/>
    </source>
</evidence>
<keyword evidence="3" id="KW-0804">Transcription</keyword>
<keyword evidence="1" id="KW-0805">Transcription regulation</keyword>
<dbReference type="STRING" id="1036611.A0A1L9PE44"/>
<dbReference type="PROSITE" id="PS00463">
    <property type="entry name" value="ZN2_CY6_FUNGAL_1"/>
    <property type="match status" value="1"/>
</dbReference>
<dbReference type="VEuPathDB" id="FungiDB:ASPVEDRAFT_148805"/>
<dbReference type="GO" id="GO:0008270">
    <property type="term" value="F:zinc ion binding"/>
    <property type="evidence" value="ECO:0007669"/>
    <property type="project" value="InterPro"/>
</dbReference>
<dbReference type="InterPro" id="IPR001138">
    <property type="entry name" value="Zn2Cys6_DnaBD"/>
</dbReference>
<dbReference type="Pfam" id="PF00172">
    <property type="entry name" value="Zn_clus"/>
    <property type="match status" value="1"/>
</dbReference>
<dbReference type="AlphaFoldDB" id="A0A1L9PE44"/>
<gene>
    <name evidence="6" type="ORF">ASPVEDRAFT_148805</name>
</gene>
<accession>A0A1L9PE44</accession>
<dbReference type="EMBL" id="KV878127">
    <property type="protein sequence ID" value="OJI99797.1"/>
    <property type="molecule type" value="Genomic_DNA"/>
</dbReference>
<proteinExistence type="predicted"/>
<evidence type="ECO:0000256" key="2">
    <source>
        <dbReference type="ARBA" id="ARBA00023125"/>
    </source>
</evidence>
<name>A0A1L9PE44_ASPVE</name>
<dbReference type="PANTHER" id="PTHR37534:SF7">
    <property type="entry name" value="TRANSCRIPTIONAL ACTIVATOR PROTEIN UGA3"/>
    <property type="match status" value="1"/>
</dbReference>
<evidence type="ECO:0000313" key="6">
    <source>
        <dbReference type="EMBL" id="OJI99797.1"/>
    </source>
</evidence>
<evidence type="ECO:0000313" key="7">
    <source>
        <dbReference type="Proteomes" id="UP000184073"/>
    </source>
</evidence>
<dbReference type="PANTHER" id="PTHR37534">
    <property type="entry name" value="TRANSCRIPTIONAL ACTIVATOR PROTEIN UGA3"/>
    <property type="match status" value="1"/>
</dbReference>
<dbReference type="GeneID" id="63723689"/>
<keyword evidence="2" id="KW-0238">DNA-binding</keyword>
<dbReference type="OrthoDB" id="5419315at2759"/>
<organism evidence="6 7">
    <name type="scientific">Aspergillus versicolor CBS 583.65</name>
    <dbReference type="NCBI Taxonomy" id="1036611"/>
    <lineage>
        <taxon>Eukaryota</taxon>
        <taxon>Fungi</taxon>
        <taxon>Dikarya</taxon>
        <taxon>Ascomycota</taxon>
        <taxon>Pezizomycotina</taxon>
        <taxon>Eurotiomycetes</taxon>
        <taxon>Eurotiomycetidae</taxon>
        <taxon>Eurotiales</taxon>
        <taxon>Aspergillaceae</taxon>
        <taxon>Aspergillus</taxon>
        <taxon>Aspergillus subgen. Nidulantes</taxon>
    </lineage>
</organism>
<reference evidence="7" key="1">
    <citation type="journal article" date="2017" name="Genome Biol.">
        <title>Comparative genomics reveals high biological diversity and specific adaptations in the industrially and medically important fungal genus Aspergillus.</title>
        <authorList>
            <person name="de Vries R.P."/>
            <person name="Riley R."/>
            <person name="Wiebenga A."/>
            <person name="Aguilar-Osorio G."/>
            <person name="Amillis S."/>
            <person name="Uchima C.A."/>
            <person name="Anderluh G."/>
            <person name="Asadollahi M."/>
            <person name="Askin M."/>
            <person name="Barry K."/>
            <person name="Battaglia E."/>
            <person name="Bayram O."/>
            <person name="Benocci T."/>
            <person name="Braus-Stromeyer S.A."/>
            <person name="Caldana C."/>
            <person name="Canovas D."/>
            <person name="Cerqueira G.C."/>
            <person name="Chen F."/>
            <person name="Chen W."/>
            <person name="Choi C."/>
            <person name="Clum A."/>
            <person name="Dos Santos R.A."/>
            <person name="Damasio A.R."/>
            <person name="Diallinas G."/>
            <person name="Emri T."/>
            <person name="Fekete E."/>
            <person name="Flipphi M."/>
            <person name="Freyberg S."/>
            <person name="Gallo A."/>
            <person name="Gournas C."/>
            <person name="Habgood R."/>
            <person name="Hainaut M."/>
            <person name="Harispe M.L."/>
            <person name="Henrissat B."/>
            <person name="Hilden K.S."/>
            <person name="Hope R."/>
            <person name="Hossain A."/>
            <person name="Karabika E."/>
            <person name="Karaffa L."/>
            <person name="Karanyi Z."/>
            <person name="Krasevec N."/>
            <person name="Kuo A."/>
            <person name="Kusch H."/>
            <person name="LaButti K."/>
            <person name="Lagendijk E.L."/>
            <person name="Lapidus A."/>
            <person name="Levasseur A."/>
            <person name="Lindquist E."/>
            <person name="Lipzen A."/>
            <person name="Logrieco A.F."/>
            <person name="MacCabe A."/>
            <person name="Maekelae M.R."/>
            <person name="Malavazi I."/>
            <person name="Melin P."/>
            <person name="Meyer V."/>
            <person name="Mielnichuk N."/>
            <person name="Miskei M."/>
            <person name="Molnar A.P."/>
            <person name="Mule G."/>
            <person name="Ngan C.Y."/>
            <person name="Orejas M."/>
            <person name="Orosz E."/>
            <person name="Ouedraogo J.P."/>
            <person name="Overkamp K.M."/>
            <person name="Park H.-S."/>
            <person name="Perrone G."/>
            <person name="Piumi F."/>
            <person name="Punt P.J."/>
            <person name="Ram A.F."/>
            <person name="Ramon A."/>
            <person name="Rauscher S."/>
            <person name="Record E."/>
            <person name="Riano-Pachon D.M."/>
            <person name="Robert V."/>
            <person name="Roehrig J."/>
            <person name="Ruller R."/>
            <person name="Salamov A."/>
            <person name="Salih N.S."/>
            <person name="Samson R.A."/>
            <person name="Sandor E."/>
            <person name="Sanguinetti M."/>
            <person name="Schuetze T."/>
            <person name="Sepcic K."/>
            <person name="Shelest E."/>
            <person name="Sherlock G."/>
            <person name="Sophianopoulou V."/>
            <person name="Squina F.M."/>
            <person name="Sun H."/>
            <person name="Susca A."/>
            <person name="Todd R.B."/>
            <person name="Tsang A."/>
            <person name="Unkles S.E."/>
            <person name="van de Wiele N."/>
            <person name="van Rossen-Uffink D."/>
            <person name="Oliveira J.V."/>
            <person name="Vesth T.C."/>
            <person name="Visser J."/>
            <person name="Yu J.-H."/>
            <person name="Zhou M."/>
            <person name="Andersen M.R."/>
            <person name="Archer D.B."/>
            <person name="Baker S.E."/>
            <person name="Benoit I."/>
            <person name="Brakhage A.A."/>
            <person name="Braus G.H."/>
            <person name="Fischer R."/>
            <person name="Frisvad J.C."/>
            <person name="Goldman G.H."/>
            <person name="Houbraken J."/>
            <person name="Oakley B."/>
            <person name="Pocsi I."/>
            <person name="Scazzocchio C."/>
            <person name="Seiboth B."/>
            <person name="vanKuyk P.A."/>
            <person name="Wortman J."/>
            <person name="Dyer P.S."/>
            <person name="Grigoriev I.V."/>
        </authorList>
    </citation>
    <scope>NUCLEOTIDE SEQUENCE [LARGE SCALE GENOMIC DNA]</scope>
    <source>
        <strain evidence="7">CBS 583.65</strain>
    </source>
</reference>
<dbReference type="PROSITE" id="PS50048">
    <property type="entry name" value="ZN2_CY6_FUNGAL_2"/>
    <property type="match status" value="1"/>
</dbReference>
<dbReference type="GO" id="GO:0000976">
    <property type="term" value="F:transcription cis-regulatory region binding"/>
    <property type="evidence" value="ECO:0007669"/>
    <property type="project" value="TreeGrafter"/>
</dbReference>
<dbReference type="CDD" id="cd00067">
    <property type="entry name" value="GAL4"/>
    <property type="match status" value="1"/>
</dbReference>
<evidence type="ECO:0000259" key="5">
    <source>
        <dbReference type="PROSITE" id="PS50048"/>
    </source>
</evidence>
<dbReference type="Gene3D" id="4.10.240.10">
    <property type="entry name" value="Zn(2)-C6 fungal-type DNA-binding domain"/>
    <property type="match status" value="1"/>
</dbReference>
<feature type="domain" description="Zn(2)-C6 fungal-type" evidence="5">
    <location>
        <begin position="12"/>
        <end position="42"/>
    </location>
</feature>
<dbReference type="RefSeq" id="XP_040665560.1">
    <property type="nucleotide sequence ID" value="XM_040808178.1"/>
</dbReference>
<dbReference type="GO" id="GO:0005634">
    <property type="term" value="C:nucleus"/>
    <property type="evidence" value="ECO:0007669"/>
    <property type="project" value="TreeGrafter"/>
</dbReference>
<evidence type="ECO:0000256" key="4">
    <source>
        <dbReference type="ARBA" id="ARBA00023242"/>
    </source>
</evidence>
<dbReference type="SMART" id="SM00066">
    <property type="entry name" value="GAL4"/>
    <property type="match status" value="1"/>
</dbReference>
<dbReference type="GO" id="GO:0000981">
    <property type="term" value="F:DNA-binding transcription factor activity, RNA polymerase II-specific"/>
    <property type="evidence" value="ECO:0007669"/>
    <property type="project" value="InterPro"/>
</dbReference>